<dbReference type="Proteomes" id="UP000708208">
    <property type="component" value="Unassembled WGS sequence"/>
</dbReference>
<sequence>MPELQTDKLFETATETAHTEVAHINGKIPEWLRGSFIRIGPGKFDIDNFTMNHWFDGYSIMSKFSVTGDTVKFEKKYLQSDAYKRAVAAKRPVLTEFGTRAYSDPNKSLLSRIVSACLPIELTDNDSINLFQLGSEIFASGETCFFRKIDPSSLGTEEKFDTNKCFGLNVACAHPITDDNGVTYTLGSSVITGLKYNIVKIPAGKGSAKDLMKKSKIIASINSSWTGVMSYNHSFGMSKSWIIFIEQPYVMNIGKAAVSYLKGGHTFSDWLEWRGENFKNRFWLIEKETGKVLKVDFRSNEPFFFLHIINAYEDDGQVVVDLASYRNPDSLKDMNLTKVRNGDLSQDSQASAHRYVIPVITELKDAPENVDLVAIKSTASAVRQGNEIILTPEALTLKGFEMPVINNKFVGKKHKYFYAAGNMDSSLSHTICKCDTKKTSSSLVWRESDYYFPGEPVFIPNPNATAEDDGVIVCGVTDSRHDSSDFLLFLDAKTFKELGRVKFRQHIPLAFHGIFLPQS</sequence>
<keyword evidence="3 4" id="KW-0408">Iron</keyword>
<dbReference type="EMBL" id="CAJVCH010036767">
    <property type="protein sequence ID" value="CAG7716213.1"/>
    <property type="molecule type" value="Genomic_DNA"/>
</dbReference>
<evidence type="ECO:0000313" key="5">
    <source>
        <dbReference type="EMBL" id="CAG7716213.1"/>
    </source>
</evidence>
<evidence type="ECO:0000256" key="2">
    <source>
        <dbReference type="ARBA" id="ARBA00022723"/>
    </source>
</evidence>
<dbReference type="GO" id="GO:0016121">
    <property type="term" value="P:carotene catabolic process"/>
    <property type="evidence" value="ECO:0007669"/>
    <property type="project" value="TreeGrafter"/>
</dbReference>
<dbReference type="PANTHER" id="PTHR10543">
    <property type="entry name" value="BETA-CAROTENE DIOXYGENASE"/>
    <property type="match status" value="1"/>
</dbReference>
<dbReference type="OrthoDB" id="1069523at2759"/>
<reference evidence="5" key="1">
    <citation type="submission" date="2021-06" db="EMBL/GenBank/DDBJ databases">
        <authorList>
            <person name="Hodson N. C."/>
            <person name="Mongue J. A."/>
            <person name="Jaron S. K."/>
        </authorList>
    </citation>
    <scope>NUCLEOTIDE SEQUENCE</scope>
</reference>
<feature type="binding site" evidence="4">
    <location>
        <position position="174"/>
    </location>
    <ligand>
        <name>Fe cation</name>
        <dbReference type="ChEBI" id="CHEBI:24875"/>
        <note>catalytic</note>
    </ligand>
</feature>
<dbReference type="GO" id="GO:0046872">
    <property type="term" value="F:metal ion binding"/>
    <property type="evidence" value="ECO:0007669"/>
    <property type="project" value="UniProtKB-KW"/>
</dbReference>
<evidence type="ECO:0008006" key="7">
    <source>
        <dbReference type="Google" id="ProtNLM"/>
    </source>
</evidence>
<organism evidence="5 6">
    <name type="scientific">Allacma fusca</name>
    <dbReference type="NCBI Taxonomy" id="39272"/>
    <lineage>
        <taxon>Eukaryota</taxon>
        <taxon>Metazoa</taxon>
        <taxon>Ecdysozoa</taxon>
        <taxon>Arthropoda</taxon>
        <taxon>Hexapoda</taxon>
        <taxon>Collembola</taxon>
        <taxon>Symphypleona</taxon>
        <taxon>Sminthuridae</taxon>
        <taxon>Allacma</taxon>
    </lineage>
</organism>
<keyword evidence="6" id="KW-1185">Reference proteome</keyword>
<dbReference type="PANTHER" id="PTHR10543:SF132">
    <property type="entry name" value="BETA,BETA-CAROTENE 15,15'-DIOXYGENASE"/>
    <property type="match status" value="1"/>
</dbReference>
<feature type="binding site" evidence="4">
    <location>
        <position position="233"/>
    </location>
    <ligand>
        <name>Fe cation</name>
        <dbReference type="ChEBI" id="CHEBI:24875"/>
        <note>catalytic</note>
    </ligand>
</feature>
<comment type="caution">
    <text evidence="5">The sequence shown here is derived from an EMBL/GenBank/DDBJ whole genome shotgun (WGS) entry which is preliminary data.</text>
</comment>
<name>A0A8J2JXG7_9HEXA</name>
<keyword evidence="2 4" id="KW-0479">Metal-binding</keyword>
<comment type="cofactor">
    <cofactor evidence="4">
        <name>Fe(2+)</name>
        <dbReference type="ChEBI" id="CHEBI:29033"/>
    </cofactor>
    <text evidence="4">Binds 1 Fe(2+) ion per subunit.</text>
</comment>
<dbReference type="AlphaFoldDB" id="A0A8J2JXG7"/>
<evidence type="ECO:0000313" key="6">
    <source>
        <dbReference type="Proteomes" id="UP000708208"/>
    </source>
</evidence>
<comment type="similarity">
    <text evidence="1">Belongs to the carotenoid oxygenase family.</text>
</comment>
<evidence type="ECO:0000256" key="3">
    <source>
        <dbReference type="ARBA" id="ARBA00023004"/>
    </source>
</evidence>
<gene>
    <name evidence="5" type="ORF">AFUS01_LOCUS5737</name>
</gene>
<feature type="binding site" evidence="4">
    <location>
        <position position="512"/>
    </location>
    <ligand>
        <name>Fe cation</name>
        <dbReference type="ChEBI" id="CHEBI:24875"/>
        <note>catalytic</note>
    </ligand>
</feature>
<proteinExistence type="inferred from homology"/>
<evidence type="ECO:0000256" key="1">
    <source>
        <dbReference type="ARBA" id="ARBA00006787"/>
    </source>
</evidence>
<feature type="binding site" evidence="4">
    <location>
        <position position="307"/>
    </location>
    <ligand>
        <name>Fe cation</name>
        <dbReference type="ChEBI" id="CHEBI:24875"/>
        <note>catalytic</note>
    </ligand>
</feature>
<dbReference type="Pfam" id="PF03055">
    <property type="entry name" value="RPE65"/>
    <property type="match status" value="1"/>
</dbReference>
<protein>
    <recommendedName>
        <fullName evidence="7">Carotenoid cleavage dioxygenase</fullName>
    </recommendedName>
</protein>
<accession>A0A8J2JXG7</accession>
<dbReference type="GO" id="GO:0042574">
    <property type="term" value="P:retinal metabolic process"/>
    <property type="evidence" value="ECO:0007669"/>
    <property type="project" value="TreeGrafter"/>
</dbReference>
<evidence type="ECO:0000256" key="4">
    <source>
        <dbReference type="PIRSR" id="PIRSR604294-1"/>
    </source>
</evidence>
<dbReference type="GO" id="GO:0003834">
    <property type="term" value="F:beta-carotene 15,15'-dioxygenase activity"/>
    <property type="evidence" value="ECO:0007669"/>
    <property type="project" value="TreeGrafter"/>
</dbReference>
<dbReference type="InterPro" id="IPR004294">
    <property type="entry name" value="Carotenoid_Oase"/>
</dbReference>
<dbReference type="GO" id="GO:0010436">
    <property type="term" value="F:carotenoid dioxygenase activity"/>
    <property type="evidence" value="ECO:0007669"/>
    <property type="project" value="TreeGrafter"/>
</dbReference>